<protein>
    <recommendedName>
        <fullName evidence="2">C-type lectin domain-containing protein</fullName>
    </recommendedName>
</protein>
<evidence type="ECO:0000313" key="4">
    <source>
        <dbReference type="Proteomes" id="UP001347796"/>
    </source>
</evidence>
<feature type="domain" description="C-type lectin" evidence="2">
    <location>
        <begin position="131"/>
        <end position="226"/>
    </location>
</feature>
<dbReference type="PANTHER" id="PTHR22803">
    <property type="entry name" value="MANNOSE, PHOSPHOLIPASE, LECTIN RECEPTOR RELATED"/>
    <property type="match status" value="1"/>
</dbReference>
<keyword evidence="4" id="KW-1185">Reference proteome</keyword>
<dbReference type="CDD" id="cd00037">
    <property type="entry name" value="CLECT"/>
    <property type="match status" value="1"/>
</dbReference>
<dbReference type="InterPro" id="IPR050111">
    <property type="entry name" value="C-type_lectin/snaclec_domain"/>
</dbReference>
<organism evidence="3 4">
    <name type="scientific">Patella caerulea</name>
    <name type="common">Rayed Mediterranean limpet</name>
    <dbReference type="NCBI Taxonomy" id="87958"/>
    <lineage>
        <taxon>Eukaryota</taxon>
        <taxon>Metazoa</taxon>
        <taxon>Spiralia</taxon>
        <taxon>Lophotrochozoa</taxon>
        <taxon>Mollusca</taxon>
        <taxon>Gastropoda</taxon>
        <taxon>Patellogastropoda</taxon>
        <taxon>Patelloidea</taxon>
        <taxon>Patellidae</taxon>
        <taxon>Patella</taxon>
    </lineage>
</organism>
<evidence type="ECO:0000259" key="2">
    <source>
        <dbReference type="PROSITE" id="PS50041"/>
    </source>
</evidence>
<dbReference type="Proteomes" id="UP001347796">
    <property type="component" value="Unassembled WGS sequence"/>
</dbReference>
<dbReference type="SMART" id="SM00034">
    <property type="entry name" value="CLECT"/>
    <property type="match status" value="1"/>
</dbReference>
<sequence>MCQSVFFDKSSRLCYWNNNIPVTITTATTCGSLLYLQLHTETRPTSFCCSSFDPTATPEPSTSAKSTTPPTTTITTTPTTTTTTPTTTTTTTPTTTTTTPTTTVDPDGFLDLPSSGIKVRLIPAAQIQSVAVTDCFVFSGSKLAVINSAAKQLDVQNYLQGLGVNKAYIGATRTPLGWRWSDGSTVGYTNWASSSGFLKDCSIMDSSKSYKWQAVYCTDSHPYLCQKLFT</sequence>
<dbReference type="Pfam" id="PF00059">
    <property type="entry name" value="Lectin_C"/>
    <property type="match status" value="1"/>
</dbReference>
<dbReference type="SUPFAM" id="SSF56436">
    <property type="entry name" value="C-type lectin-like"/>
    <property type="match status" value="1"/>
</dbReference>
<dbReference type="EMBL" id="JAZGQO010000001">
    <property type="protein sequence ID" value="KAK6194680.1"/>
    <property type="molecule type" value="Genomic_DNA"/>
</dbReference>
<reference evidence="3 4" key="1">
    <citation type="submission" date="2024-01" db="EMBL/GenBank/DDBJ databases">
        <title>The genome of the rayed Mediterranean limpet Patella caerulea (Linnaeus, 1758).</title>
        <authorList>
            <person name="Anh-Thu Weber A."/>
            <person name="Halstead-Nussloch G."/>
        </authorList>
    </citation>
    <scope>NUCLEOTIDE SEQUENCE [LARGE SCALE GENOMIC DNA]</scope>
    <source>
        <strain evidence="3">AATW-2023a</strain>
        <tissue evidence="3">Whole specimen</tissue>
    </source>
</reference>
<gene>
    <name evidence="3" type="ORF">SNE40_000270</name>
</gene>
<accession>A0AAN8Q9T2</accession>
<dbReference type="InterPro" id="IPR001304">
    <property type="entry name" value="C-type_lectin-like"/>
</dbReference>
<dbReference type="PROSITE" id="PS50041">
    <property type="entry name" value="C_TYPE_LECTIN_2"/>
    <property type="match status" value="1"/>
</dbReference>
<evidence type="ECO:0000256" key="1">
    <source>
        <dbReference type="SAM" id="MobiDB-lite"/>
    </source>
</evidence>
<feature type="compositionally biased region" description="Low complexity" evidence="1">
    <location>
        <begin position="67"/>
        <end position="103"/>
    </location>
</feature>
<dbReference type="AlphaFoldDB" id="A0AAN8Q9T2"/>
<proteinExistence type="predicted"/>
<comment type="caution">
    <text evidence="3">The sequence shown here is derived from an EMBL/GenBank/DDBJ whole genome shotgun (WGS) entry which is preliminary data.</text>
</comment>
<feature type="compositionally biased region" description="Polar residues" evidence="1">
    <location>
        <begin position="55"/>
        <end position="66"/>
    </location>
</feature>
<dbReference type="Gene3D" id="3.10.100.10">
    <property type="entry name" value="Mannose-Binding Protein A, subunit A"/>
    <property type="match status" value="1"/>
</dbReference>
<name>A0AAN8Q9T2_PATCE</name>
<dbReference type="InterPro" id="IPR016187">
    <property type="entry name" value="CTDL_fold"/>
</dbReference>
<feature type="region of interest" description="Disordered" evidence="1">
    <location>
        <begin position="55"/>
        <end position="107"/>
    </location>
</feature>
<dbReference type="InterPro" id="IPR016186">
    <property type="entry name" value="C-type_lectin-like/link_sf"/>
</dbReference>
<evidence type="ECO:0000313" key="3">
    <source>
        <dbReference type="EMBL" id="KAK6194680.1"/>
    </source>
</evidence>